<comment type="similarity">
    <text evidence="1">Belongs to the IspD/TarI cytidylyltransferase family. IspD subfamily.</text>
</comment>
<dbReference type="Gene3D" id="3.90.550.10">
    <property type="entry name" value="Spore Coat Polysaccharide Biosynthesis Protein SpsA, Chain A"/>
    <property type="match status" value="2"/>
</dbReference>
<proteinExistence type="inferred from homology"/>
<dbReference type="Proteomes" id="UP001230268">
    <property type="component" value="Unassembled WGS sequence"/>
</dbReference>
<evidence type="ECO:0000313" key="5">
    <source>
        <dbReference type="EMBL" id="KAK1445010.1"/>
    </source>
</evidence>
<keyword evidence="2 5" id="KW-0808">Transferase</keyword>
<evidence type="ECO:0000256" key="2">
    <source>
        <dbReference type="ARBA" id="ARBA00022679"/>
    </source>
</evidence>
<feature type="chain" id="PRO_5042118933" evidence="4">
    <location>
        <begin position="21"/>
        <end position="407"/>
    </location>
</feature>
<accession>A0AAD8PGW0</accession>
<dbReference type="InterPro" id="IPR050088">
    <property type="entry name" value="IspD/TarI_cytidylyltransf_bact"/>
</dbReference>
<evidence type="ECO:0000256" key="1">
    <source>
        <dbReference type="ARBA" id="ARBA00009789"/>
    </source>
</evidence>
<dbReference type="InterPro" id="IPR034683">
    <property type="entry name" value="IspD/TarI"/>
</dbReference>
<dbReference type="InterPro" id="IPR029044">
    <property type="entry name" value="Nucleotide-diphossugar_trans"/>
</dbReference>
<name>A0AAD8PGW0_BABGI</name>
<dbReference type="Pfam" id="PF01128">
    <property type="entry name" value="IspD"/>
    <property type="match status" value="1"/>
</dbReference>
<comment type="caution">
    <text evidence="5">The sequence shown here is derived from an EMBL/GenBank/DDBJ whole genome shotgun (WGS) entry which is preliminary data.</text>
</comment>
<dbReference type="PANTHER" id="PTHR32125:SF4">
    <property type="entry name" value="2-C-METHYL-D-ERYTHRITOL 4-PHOSPHATE CYTIDYLYLTRANSFERASE, CHLOROPLASTIC"/>
    <property type="match status" value="1"/>
</dbReference>
<organism evidence="5 6">
    <name type="scientific">Babesia gibsoni</name>
    <dbReference type="NCBI Taxonomy" id="33632"/>
    <lineage>
        <taxon>Eukaryota</taxon>
        <taxon>Sar</taxon>
        <taxon>Alveolata</taxon>
        <taxon>Apicomplexa</taxon>
        <taxon>Aconoidasida</taxon>
        <taxon>Piroplasmida</taxon>
        <taxon>Babesiidae</taxon>
        <taxon>Babesia</taxon>
    </lineage>
</organism>
<protein>
    <submittedName>
        <fullName evidence="5">Nucleotide-diphospho-sugar transferases like protein</fullName>
    </submittedName>
</protein>
<evidence type="ECO:0000256" key="3">
    <source>
        <dbReference type="ARBA" id="ARBA00022695"/>
    </source>
</evidence>
<dbReference type="PANTHER" id="PTHR32125">
    <property type="entry name" value="2-C-METHYL-D-ERYTHRITOL 4-PHOSPHATE CYTIDYLYLTRANSFERASE, CHLOROPLASTIC"/>
    <property type="match status" value="1"/>
</dbReference>
<dbReference type="GO" id="GO:0050518">
    <property type="term" value="F:2-C-methyl-D-erythritol 4-phosphate cytidylyltransferase activity"/>
    <property type="evidence" value="ECO:0007669"/>
    <property type="project" value="TreeGrafter"/>
</dbReference>
<dbReference type="AlphaFoldDB" id="A0AAD8PGW0"/>
<evidence type="ECO:0000313" key="6">
    <source>
        <dbReference type="Proteomes" id="UP001230268"/>
    </source>
</evidence>
<feature type="signal peptide" evidence="4">
    <location>
        <begin position="1"/>
        <end position="20"/>
    </location>
</feature>
<gene>
    <name evidence="5" type="ORF">BgAZ_109160</name>
</gene>
<dbReference type="SUPFAM" id="SSF53448">
    <property type="entry name" value="Nucleotide-diphospho-sugar transferases"/>
    <property type="match status" value="1"/>
</dbReference>
<sequence length="407" mass="45636">MGALVLSCALLCLSLHNIVAVCVKTEYIANGGTYGWYAASRHKQSRRSSDGFLRASLEPDGNRCCQQTVEPSLRTKAILLCGGTGQRMNGHLESLLNSKNPDYFLNADSPPYKQFIFMHGIPLFVYSLAEFLSSPLISEITIATKPEWNAKILEYVDSYAGTIIKRISKSCDEAPKEARESSHYENHFQKYPFFVYDLKELRCVLHDSSTWNEALEEAVKLRDCSRYKLVTLCTSGEHRALTVYNALRRRNALDVKLPGCCREDYIALVHDSVRPIARYLDIEKLVTTAQEHGAAIPAVAVTDTIKVGQKDNEMHYVKTTLDRSSLFAIQTPQAIRSSLLKRAYGNVLGEDDTAPPDSLTDDASFVELLGIHRVAIVPGHRLNMKVTTWEDIRSCSQLLKDVYFSDT</sequence>
<evidence type="ECO:0000256" key="4">
    <source>
        <dbReference type="SAM" id="SignalP"/>
    </source>
</evidence>
<reference evidence="5" key="1">
    <citation type="submission" date="2023-08" db="EMBL/GenBank/DDBJ databases">
        <title>Draft sequence of the Babesia gibsoni genome.</title>
        <authorList>
            <person name="Yamagishi J.Y."/>
            <person name="Xuan X.X."/>
        </authorList>
    </citation>
    <scope>NUCLEOTIDE SEQUENCE</scope>
    <source>
        <strain evidence="5">Azabu</strain>
    </source>
</reference>
<keyword evidence="6" id="KW-1185">Reference proteome</keyword>
<dbReference type="EMBL" id="JAVEPI010000001">
    <property type="protein sequence ID" value="KAK1445010.1"/>
    <property type="molecule type" value="Genomic_DNA"/>
</dbReference>
<keyword evidence="3" id="KW-0548">Nucleotidyltransferase</keyword>
<keyword evidence="4" id="KW-0732">Signal</keyword>